<dbReference type="GO" id="GO:0009236">
    <property type="term" value="P:cobalamin biosynthetic process"/>
    <property type="evidence" value="ECO:0007669"/>
    <property type="project" value="InterPro"/>
</dbReference>
<dbReference type="GO" id="GO:0008360">
    <property type="term" value="P:regulation of cell shape"/>
    <property type="evidence" value="ECO:0007669"/>
    <property type="project" value="UniProtKB-KW"/>
</dbReference>
<comment type="catalytic activity">
    <reaction evidence="2">
        <text>beta-D-GlcNAc-(1-&gt;4)-Mur2Ac(oyl-L-Ala-gamma-D-Glu-L-Lys-D-Ala-D-Ala)-di-trans,octa-cis-undecaprenyl diphosphate + L-glutamine + ATP + H2O = beta-D-GlcNAc-(1-&gt;4)-Mur2Ac(oyl-L-Ala-D-isoglutaminyl-L-Lys-D-Ala-D-Ala)-di-trans,octa-cis-undecaprenyl diphosphate + L-glutamate + ADP + phosphate + H(+)</text>
        <dbReference type="Rhea" id="RHEA:57928"/>
        <dbReference type="ChEBI" id="CHEBI:15377"/>
        <dbReference type="ChEBI" id="CHEBI:15378"/>
        <dbReference type="ChEBI" id="CHEBI:29985"/>
        <dbReference type="ChEBI" id="CHEBI:30616"/>
        <dbReference type="ChEBI" id="CHEBI:43474"/>
        <dbReference type="ChEBI" id="CHEBI:58359"/>
        <dbReference type="ChEBI" id="CHEBI:60033"/>
        <dbReference type="ChEBI" id="CHEBI:62233"/>
        <dbReference type="ChEBI" id="CHEBI:456216"/>
        <dbReference type="EC" id="6.3.5.13"/>
    </reaction>
</comment>
<organism evidence="4 5">
    <name type="scientific">Faecalicoccus acidiformans</name>
    <dbReference type="NCBI Taxonomy" id="915173"/>
    <lineage>
        <taxon>Bacteria</taxon>
        <taxon>Bacillati</taxon>
        <taxon>Bacillota</taxon>
        <taxon>Erysipelotrichia</taxon>
        <taxon>Erysipelotrichales</taxon>
        <taxon>Erysipelotrichaceae</taxon>
        <taxon>Faecalicoccus</taxon>
    </lineage>
</organism>
<dbReference type="RefSeq" id="WP_183376192.1">
    <property type="nucleotide sequence ID" value="NZ_CAWVLV010000040.1"/>
</dbReference>
<dbReference type="AlphaFoldDB" id="A0A7W8D167"/>
<comment type="pathway">
    <text evidence="2">Cell wall biogenesis; peptidoglycan biosynthesis.</text>
</comment>
<dbReference type="InterPro" id="IPR033949">
    <property type="entry name" value="CobQ_GATase1"/>
</dbReference>
<proteinExistence type="inferred from homology"/>
<dbReference type="Proteomes" id="UP000521313">
    <property type="component" value="Unassembled WGS sequence"/>
</dbReference>
<keyword evidence="2" id="KW-0133">Cell shape</keyword>
<comment type="subunit">
    <text evidence="2">Forms a heterodimer with MurT.</text>
</comment>
<dbReference type="GO" id="GO:0140282">
    <property type="term" value="F:carbon-nitrogen ligase activity on lipid II"/>
    <property type="evidence" value="ECO:0007669"/>
    <property type="project" value="UniProtKB-UniRule"/>
</dbReference>
<comment type="caution">
    <text evidence="4">The sequence shown here is derived from an EMBL/GenBank/DDBJ whole genome shotgun (WGS) entry which is preliminary data.</text>
</comment>
<evidence type="ECO:0000259" key="3">
    <source>
        <dbReference type="Pfam" id="PF07685"/>
    </source>
</evidence>
<keyword evidence="2" id="KW-0961">Cell wall biogenesis/degradation</keyword>
<dbReference type="InterPro" id="IPR029062">
    <property type="entry name" value="Class_I_gatase-like"/>
</dbReference>
<evidence type="ECO:0000256" key="2">
    <source>
        <dbReference type="HAMAP-Rule" id="MF_02213"/>
    </source>
</evidence>
<comment type="similarity">
    <text evidence="2">Belongs to the CobB/CobQ family. GatD subfamily.</text>
</comment>
<keyword evidence="1 2" id="KW-0315">Glutamine amidotransferase</keyword>
<feature type="binding site" evidence="2">
    <location>
        <position position="131"/>
    </location>
    <ligand>
        <name>substrate</name>
    </ligand>
</feature>
<dbReference type="Pfam" id="PF07685">
    <property type="entry name" value="GATase_3"/>
    <property type="match status" value="1"/>
</dbReference>
<keyword evidence="2" id="KW-0378">Hydrolase</keyword>
<dbReference type="PROSITE" id="PS51274">
    <property type="entry name" value="GATASE_COBBQ"/>
    <property type="match status" value="1"/>
</dbReference>
<sequence length="248" mass="27973">MNYSLDVCWMYHDIMDLYGDKGNMMVLKKRCEDRGIKFTLDTCGIQQKKDLSIYDLVFLGGGADKEQISLIPDLLSRKENIQKAMDEKTFILLICGGYQLFGQYYIAADGSKINGLGFYPYYTDTGEQGKRCIGNIIINAKLDDLETKIIGFENHGGQTKNVDTPLGKVIKGYGNSFDAGFEGFYNGKILGTYLHGPLLPKNPEVADFVITKALQKRHPSFSYSDLSLIDNPFENKAREVLLQRFQIK</sequence>
<dbReference type="EMBL" id="JACHHD010000013">
    <property type="protein sequence ID" value="MBB5185337.1"/>
    <property type="molecule type" value="Genomic_DNA"/>
</dbReference>
<reference evidence="4 5" key="1">
    <citation type="submission" date="2020-08" db="EMBL/GenBank/DDBJ databases">
        <title>Genomic Encyclopedia of Type Strains, Phase IV (KMG-IV): sequencing the most valuable type-strain genomes for metagenomic binning, comparative biology and taxonomic classification.</title>
        <authorList>
            <person name="Goeker M."/>
        </authorList>
    </citation>
    <scope>NUCLEOTIDE SEQUENCE [LARGE SCALE GENOMIC DNA]</scope>
    <source>
        <strain evidence="4 5">DSM 26963</strain>
    </source>
</reference>
<evidence type="ECO:0000313" key="5">
    <source>
        <dbReference type="Proteomes" id="UP000521313"/>
    </source>
</evidence>
<dbReference type="InterPro" id="IPR043702">
    <property type="entry name" value="Lipid_II_synth_GatD"/>
</dbReference>
<comment type="function">
    <text evidence="2">The lipid II isoglutaminyl synthase complex catalyzes the formation of alpha-D-isoglutamine in the cell wall lipid II stem peptide. The GatD subunit catalyzes the hydrolysis of glutamine to glutamate and ammonia. The resulting ammonia molecule is channeled to the active site of MurT.</text>
</comment>
<dbReference type="PANTHER" id="PTHR21343">
    <property type="entry name" value="DETHIOBIOTIN SYNTHETASE"/>
    <property type="match status" value="1"/>
</dbReference>
<evidence type="ECO:0000313" key="4">
    <source>
        <dbReference type="EMBL" id="MBB5185337.1"/>
    </source>
</evidence>
<dbReference type="HAMAP" id="MF_02213">
    <property type="entry name" value="Lipid_II_synth_GatD"/>
    <property type="match status" value="1"/>
</dbReference>
<accession>A0A7W8D167</accession>
<dbReference type="Gene3D" id="3.40.50.880">
    <property type="match status" value="1"/>
</dbReference>
<dbReference type="EC" id="6.3.5.13" evidence="2"/>
<dbReference type="InterPro" id="IPR011698">
    <property type="entry name" value="GATase_3"/>
</dbReference>
<dbReference type="GO" id="GO:0009252">
    <property type="term" value="P:peptidoglycan biosynthetic process"/>
    <property type="evidence" value="ECO:0007669"/>
    <property type="project" value="UniProtKB-UniRule"/>
</dbReference>
<feature type="active site" description="Nucleophile" evidence="2">
    <location>
        <position position="95"/>
    </location>
</feature>
<dbReference type="GO" id="GO:0004359">
    <property type="term" value="F:glutaminase activity"/>
    <property type="evidence" value="ECO:0007669"/>
    <property type="project" value="UniProtKB-UniRule"/>
</dbReference>
<dbReference type="UniPathway" id="UPA00219"/>
<dbReference type="PANTHER" id="PTHR21343:SF9">
    <property type="entry name" value="LIPID II ISOGLUTAMINYL SYNTHASE (GLUTAMINE-HYDROLYZING) SUBUNIT GATD"/>
    <property type="match status" value="1"/>
</dbReference>
<feature type="active site" evidence="2">
    <location>
        <position position="195"/>
    </location>
</feature>
<protein>
    <recommendedName>
        <fullName evidence="2">Lipid II isoglutaminyl synthase (glutamine-hydrolyzing) subunit GatD</fullName>
        <ecNumber evidence="2">6.3.5.13</ecNumber>
    </recommendedName>
    <alternativeName>
        <fullName evidence="2">Lipid II isoglutaminyl synthase glutaminase subunit</fullName>
        <ecNumber evidence="2">3.5.1.2</ecNumber>
    </alternativeName>
</protein>
<feature type="domain" description="CobB/CobQ-like glutamine amidotransferase" evidence="3">
    <location>
        <begin position="6"/>
        <end position="202"/>
    </location>
</feature>
<gene>
    <name evidence="2" type="primary">gatD</name>
    <name evidence="4" type="ORF">HNQ43_001391</name>
</gene>
<dbReference type="EC" id="3.5.1.2" evidence="2"/>
<name>A0A7W8D167_9FIRM</name>
<dbReference type="GO" id="GO:0071555">
    <property type="term" value="P:cell wall organization"/>
    <property type="evidence" value="ECO:0007669"/>
    <property type="project" value="UniProtKB-KW"/>
</dbReference>
<keyword evidence="2" id="KW-0436">Ligase</keyword>
<dbReference type="SUPFAM" id="SSF52317">
    <property type="entry name" value="Class I glutamine amidotransferase-like"/>
    <property type="match status" value="1"/>
</dbReference>
<evidence type="ECO:0000256" key="1">
    <source>
        <dbReference type="ARBA" id="ARBA00022962"/>
    </source>
</evidence>
<comment type="catalytic activity">
    <reaction evidence="2">
        <text>L-glutamine + H2O = L-glutamate + NH4(+)</text>
        <dbReference type="Rhea" id="RHEA:15889"/>
        <dbReference type="ChEBI" id="CHEBI:15377"/>
        <dbReference type="ChEBI" id="CHEBI:28938"/>
        <dbReference type="ChEBI" id="CHEBI:29985"/>
        <dbReference type="ChEBI" id="CHEBI:58359"/>
        <dbReference type="EC" id="3.5.1.2"/>
    </reaction>
</comment>
<keyword evidence="2" id="KW-0573">Peptidoglycan synthesis</keyword>
<dbReference type="CDD" id="cd01750">
    <property type="entry name" value="GATase1_CobQ"/>
    <property type="match status" value="1"/>
</dbReference>